<name>A0A2W5P0Z6_9SPHN</name>
<accession>A0A2W5P0Z6</accession>
<proteinExistence type="predicted"/>
<evidence type="ECO:0000313" key="1">
    <source>
        <dbReference type="EMBL" id="PZQ58238.1"/>
    </source>
</evidence>
<comment type="caution">
    <text evidence="1">The sequence shown here is derived from an EMBL/GenBank/DDBJ whole genome shotgun (WGS) entry which is preliminary data.</text>
</comment>
<dbReference type="EMBL" id="QFQI01000020">
    <property type="protein sequence ID" value="PZQ58238.1"/>
    <property type="molecule type" value="Genomic_DNA"/>
</dbReference>
<organism evidence="1 2">
    <name type="scientific">Sphingomonas taxi</name>
    <dbReference type="NCBI Taxonomy" id="1549858"/>
    <lineage>
        <taxon>Bacteria</taxon>
        <taxon>Pseudomonadati</taxon>
        <taxon>Pseudomonadota</taxon>
        <taxon>Alphaproteobacteria</taxon>
        <taxon>Sphingomonadales</taxon>
        <taxon>Sphingomonadaceae</taxon>
        <taxon>Sphingomonas</taxon>
    </lineage>
</organism>
<reference evidence="1 2" key="1">
    <citation type="submission" date="2017-08" db="EMBL/GenBank/DDBJ databases">
        <title>Infants hospitalized years apart are colonized by the same room-sourced microbial strains.</title>
        <authorList>
            <person name="Brooks B."/>
            <person name="Olm M.R."/>
            <person name="Firek B.A."/>
            <person name="Baker R."/>
            <person name="Thomas B.C."/>
            <person name="Morowitz M.J."/>
            <person name="Banfield J.F."/>
        </authorList>
    </citation>
    <scope>NUCLEOTIDE SEQUENCE [LARGE SCALE GENOMIC DNA]</scope>
    <source>
        <strain evidence="1">S2_005_001_R1_22</strain>
    </source>
</reference>
<dbReference type="AlphaFoldDB" id="A0A2W5P0Z6"/>
<gene>
    <name evidence="1" type="ORF">DI544_14765</name>
</gene>
<evidence type="ECO:0008006" key="3">
    <source>
        <dbReference type="Google" id="ProtNLM"/>
    </source>
</evidence>
<protein>
    <recommendedName>
        <fullName evidence="3">4-oxalocrotonate tautomerase</fullName>
    </recommendedName>
</protein>
<sequence length="173" mass="19438">MPFVIINSRDPLSHERRALLAETISATMIYLEINRDTPEIRAIDWTWFRTLGAENWVVGGRFDDRFVKGRAMILAEIIAPAALMDPDLKRKALHETTARLREAMTLSPDDDGIGIFVIITEAPITQWSVDGATATTRELIEQVKGDVSRSRLEGIDAHDRGWASVHDTFGIPR</sequence>
<evidence type="ECO:0000313" key="2">
    <source>
        <dbReference type="Proteomes" id="UP000249229"/>
    </source>
</evidence>
<dbReference type="Proteomes" id="UP000249229">
    <property type="component" value="Unassembled WGS sequence"/>
</dbReference>